<organism evidence="1 2">
    <name type="scientific">Providencia rustigianii DSM 4541</name>
    <dbReference type="NCBI Taxonomy" id="500637"/>
    <lineage>
        <taxon>Bacteria</taxon>
        <taxon>Pseudomonadati</taxon>
        <taxon>Pseudomonadota</taxon>
        <taxon>Gammaproteobacteria</taxon>
        <taxon>Enterobacterales</taxon>
        <taxon>Morganellaceae</taxon>
        <taxon>Providencia</taxon>
    </lineage>
</organism>
<comment type="caution">
    <text evidence="1">The sequence shown here is derived from an EMBL/GenBank/DDBJ whole genome shotgun (WGS) entry which is preliminary data.</text>
</comment>
<proteinExistence type="predicted"/>
<accession>D1P211</accession>
<evidence type="ECO:0000313" key="1">
    <source>
        <dbReference type="EMBL" id="EFB72632.1"/>
    </source>
</evidence>
<dbReference type="Proteomes" id="UP000005512">
    <property type="component" value="Unassembled WGS sequence"/>
</dbReference>
<sequence>MACIAAHYQTQITHTKCEASLIFAICLFLHRNSNVYTSFCVETAI</sequence>
<evidence type="ECO:0000313" key="2">
    <source>
        <dbReference type="Proteomes" id="UP000005512"/>
    </source>
</evidence>
<dbReference type="HOGENOM" id="CLU_3204005_0_0_6"/>
<reference evidence="1" key="1">
    <citation type="submission" date="2009-12" db="EMBL/GenBank/DDBJ databases">
        <authorList>
            <person name="Weinstock G."/>
            <person name="Sodergren E."/>
            <person name="Clifton S."/>
            <person name="Fulton L."/>
            <person name="Fulton B."/>
            <person name="Courtney L."/>
            <person name="Fronick C."/>
            <person name="Harrison M."/>
            <person name="Strong C."/>
            <person name="Farmer C."/>
            <person name="Delahaunty K."/>
            <person name="Markovic C."/>
            <person name="Hall O."/>
            <person name="Minx P."/>
            <person name="Tomlinson C."/>
            <person name="Mitreva M."/>
            <person name="Nelson J."/>
            <person name="Hou S."/>
            <person name="Wollam A."/>
            <person name="Pepin K.H."/>
            <person name="Johnson M."/>
            <person name="Bhonagiri V."/>
            <person name="Nash W.E."/>
            <person name="Warren W."/>
            <person name="Chinwalla A."/>
            <person name="Mardis E.R."/>
            <person name="Wilson R.K."/>
        </authorList>
    </citation>
    <scope>NUCLEOTIDE SEQUENCE [LARGE SCALE GENOMIC DNA]</scope>
    <source>
        <strain evidence="1">DSM 4541</strain>
    </source>
</reference>
<dbReference type="EMBL" id="ABXV02000022">
    <property type="protein sequence ID" value="EFB72632.1"/>
    <property type="molecule type" value="Genomic_DNA"/>
</dbReference>
<name>D1P211_9GAMM</name>
<protein>
    <submittedName>
        <fullName evidence="1">Uncharacterized protein</fullName>
    </submittedName>
</protein>
<keyword evidence="2" id="KW-1185">Reference proteome</keyword>
<gene>
    <name evidence="1" type="ORF">PROVRUST_06234</name>
</gene>
<dbReference type="AlphaFoldDB" id="D1P211"/>